<reference evidence="6" key="1">
    <citation type="journal article" date="2022" name="Int. J. Mol. Sci.">
        <title>Draft Genome of Tanacetum Coccineum: Genomic Comparison of Closely Related Tanacetum-Family Plants.</title>
        <authorList>
            <person name="Yamashiro T."/>
            <person name="Shiraishi A."/>
            <person name="Nakayama K."/>
            <person name="Satake H."/>
        </authorList>
    </citation>
    <scope>NUCLEOTIDE SEQUENCE</scope>
</reference>
<keyword evidence="3" id="KW-0268">Exocytosis</keyword>
<keyword evidence="7" id="KW-1185">Reference proteome</keyword>
<evidence type="ECO:0000313" key="6">
    <source>
        <dbReference type="EMBL" id="GJT38533.1"/>
    </source>
</evidence>
<dbReference type="EMBL" id="BQNB010015311">
    <property type="protein sequence ID" value="GJT38533.1"/>
    <property type="molecule type" value="Genomic_DNA"/>
</dbReference>
<dbReference type="InterPro" id="IPR016159">
    <property type="entry name" value="Cullin_repeat-like_dom_sf"/>
</dbReference>
<evidence type="ECO:0000259" key="5">
    <source>
        <dbReference type="Pfam" id="PF03081"/>
    </source>
</evidence>
<dbReference type="Pfam" id="PF03081">
    <property type="entry name" value="Exo70_C"/>
    <property type="match status" value="1"/>
</dbReference>
<name>A0ABQ5DJR8_9ASTR</name>
<dbReference type="PANTHER" id="PTHR12542:SF26">
    <property type="entry name" value="EXOCYST SUBUNIT EXO70 FAMILY PROTEIN"/>
    <property type="match status" value="1"/>
</dbReference>
<dbReference type="PANTHER" id="PTHR12542">
    <property type="entry name" value="EXOCYST COMPLEX PROTEIN EXO70"/>
    <property type="match status" value="1"/>
</dbReference>
<feature type="domain" description="Exocyst complex subunit Exo70 C-terminal" evidence="5">
    <location>
        <begin position="195"/>
        <end position="544"/>
    </location>
</feature>
<evidence type="ECO:0000256" key="2">
    <source>
        <dbReference type="ARBA" id="ARBA00022448"/>
    </source>
</evidence>
<protein>
    <recommendedName>
        <fullName evidence="3">Exocyst subunit Exo70 family protein</fullName>
    </recommendedName>
</protein>
<dbReference type="Pfam" id="PF20669">
    <property type="entry name" value="Exo70_N"/>
    <property type="match status" value="1"/>
</dbReference>
<dbReference type="InterPro" id="IPR004140">
    <property type="entry name" value="Exo70"/>
</dbReference>
<dbReference type="SUPFAM" id="SSF74788">
    <property type="entry name" value="Cullin repeat-like"/>
    <property type="match status" value="1"/>
</dbReference>
<gene>
    <name evidence="6" type="ORF">Tco_0938398</name>
</gene>
<evidence type="ECO:0000256" key="1">
    <source>
        <dbReference type="ARBA" id="ARBA00006756"/>
    </source>
</evidence>
<dbReference type="Gene3D" id="1.20.1280.170">
    <property type="entry name" value="Exocyst complex component Exo70"/>
    <property type="match status" value="1"/>
</dbReference>
<keyword evidence="2 3" id="KW-0813">Transport</keyword>
<keyword evidence="3" id="KW-0653">Protein transport</keyword>
<dbReference type="Proteomes" id="UP001151760">
    <property type="component" value="Unassembled WGS sequence"/>
</dbReference>
<evidence type="ECO:0000256" key="3">
    <source>
        <dbReference type="RuleBase" id="RU365026"/>
    </source>
</evidence>
<comment type="function">
    <text evidence="3">Component of the exocyst complex.</text>
</comment>
<evidence type="ECO:0000313" key="7">
    <source>
        <dbReference type="Proteomes" id="UP001151760"/>
    </source>
</evidence>
<comment type="caution">
    <text evidence="6">The sequence shown here is derived from an EMBL/GenBank/DDBJ whole genome shotgun (WGS) entry which is preliminary data.</text>
</comment>
<comment type="similarity">
    <text evidence="1 3">Belongs to the EXO70 family.</text>
</comment>
<feature type="region of interest" description="Disordered" evidence="4">
    <location>
        <begin position="1"/>
        <end position="23"/>
    </location>
</feature>
<reference evidence="6" key="2">
    <citation type="submission" date="2022-01" db="EMBL/GenBank/DDBJ databases">
        <authorList>
            <person name="Yamashiro T."/>
            <person name="Shiraishi A."/>
            <person name="Satake H."/>
            <person name="Nakayama K."/>
        </authorList>
    </citation>
    <scope>NUCLEOTIDE SEQUENCE</scope>
</reference>
<accession>A0ABQ5DJR8</accession>
<organism evidence="6 7">
    <name type="scientific">Tanacetum coccineum</name>
    <dbReference type="NCBI Taxonomy" id="301880"/>
    <lineage>
        <taxon>Eukaryota</taxon>
        <taxon>Viridiplantae</taxon>
        <taxon>Streptophyta</taxon>
        <taxon>Embryophyta</taxon>
        <taxon>Tracheophyta</taxon>
        <taxon>Spermatophyta</taxon>
        <taxon>Magnoliopsida</taxon>
        <taxon>eudicotyledons</taxon>
        <taxon>Gunneridae</taxon>
        <taxon>Pentapetalae</taxon>
        <taxon>asterids</taxon>
        <taxon>campanulids</taxon>
        <taxon>Asterales</taxon>
        <taxon>Asteraceae</taxon>
        <taxon>Asteroideae</taxon>
        <taxon>Anthemideae</taxon>
        <taxon>Anthemidinae</taxon>
        <taxon>Tanacetum</taxon>
    </lineage>
</organism>
<evidence type="ECO:0000256" key="4">
    <source>
        <dbReference type="SAM" id="MobiDB-lite"/>
    </source>
</evidence>
<dbReference type="InterPro" id="IPR046364">
    <property type="entry name" value="Exo70_C"/>
</dbReference>
<proteinExistence type="inferred from homology"/>
<sequence>MSSVSSLRSSTSSSPYSSSSSESMMEENIKNAHAIIQKWEINGHFISIFHQDKTEEATNFVNCVKRLHRAMRFMASHDSISEKLTLAQGLMQIAMKRLETEFRLILLNIGEYLKPESLSISSVSSIDSEDEHLSYLRLIAETMISCGYGVECISVYKIIRKSTIDEALFHLGIQRYTSAHIKKLINTPCFDNHIKTWLNAVQIAVKTLFLEEKFLCDHVFASYQAVKDSCFQNSTNEAALSLFKFPEVIANTCCKRMDSESIFVMMNLHNSISDLWPEIESIFSNESVSSVKILALECLQKLAKSVRRVLSKLELSIHKNSSKITVSASGGIHPLNDSVMNYLSSLANYGSSLSDIIIGYDDLPVEQQSLAVSVKLERIILVLLCKLDRKAKFHDSTALSYLFLVNNLSFIIEKVRTTKLQLFIGNEWIVKHEMKLNQYALSYELTSWNKVIACLPKDLQVSPEKVRDCFRKFYFTFQEVCDRQISWIVVDGKMRDKMEASIVNKLVPMYEEFYGNHLLTLSEDEQCIKMLIRLSPENMVKNLSELFPGPPVVQ</sequence>